<feature type="compositionally biased region" description="Low complexity" evidence="1">
    <location>
        <begin position="103"/>
        <end position="115"/>
    </location>
</feature>
<dbReference type="AlphaFoldDB" id="B8LCD5"/>
<feature type="compositionally biased region" description="Low complexity" evidence="1">
    <location>
        <begin position="538"/>
        <end position="548"/>
    </location>
</feature>
<dbReference type="Proteomes" id="UP000001449">
    <property type="component" value="Chromosome 16"/>
</dbReference>
<feature type="compositionally biased region" description="Polar residues" evidence="1">
    <location>
        <begin position="397"/>
        <end position="413"/>
    </location>
</feature>
<name>B8LCD5_THAPS</name>
<accession>B8LCD5</accession>
<feature type="signal peptide" evidence="2">
    <location>
        <begin position="1"/>
        <end position="20"/>
    </location>
</feature>
<feature type="region of interest" description="Disordered" evidence="1">
    <location>
        <begin position="21"/>
        <end position="50"/>
    </location>
</feature>
<evidence type="ECO:0000313" key="4">
    <source>
        <dbReference type="Proteomes" id="UP000001449"/>
    </source>
</evidence>
<dbReference type="eggNOG" id="ENOG502R89A">
    <property type="taxonomic scope" value="Eukaryota"/>
</dbReference>
<feature type="compositionally biased region" description="Low complexity" evidence="1">
    <location>
        <begin position="21"/>
        <end position="35"/>
    </location>
</feature>
<dbReference type="OMA" id="EDHCERA"/>
<reference evidence="3 4" key="2">
    <citation type="journal article" date="2008" name="Nature">
        <title>The Phaeodactylum genome reveals the evolutionary history of diatom genomes.</title>
        <authorList>
            <person name="Bowler C."/>
            <person name="Allen A.E."/>
            <person name="Badger J.H."/>
            <person name="Grimwood J."/>
            <person name="Jabbari K."/>
            <person name="Kuo A."/>
            <person name="Maheswari U."/>
            <person name="Martens C."/>
            <person name="Maumus F."/>
            <person name="Otillar R.P."/>
            <person name="Rayko E."/>
            <person name="Salamov A."/>
            <person name="Vandepoele K."/>
            <person name="Beszteri B."/>
            <person name="Gruber A."/>
            <person name="Heijde M."/>
            <person name="Katinka M."/>
            <person name="Mock T."/>
            <person name="Valentin K."/>
            <person name="Verret F."/>
            <person name="Berges J.A."/>
            <person name="Brownlee C."/>
            <person name="Cadoret J.P."/>
            <person name="Chiovitti A."/>
            <person name="Choi C.J."/>
            <person name="Coesel S."/>
            <person name="De Martino A."/>
            <person name="Detter J.C."/>
            <person name="Durkin C."/>
            <person name="Falciatore A."/>
            <person name="Fournet J."/>
            <person name="Haruta M."/>
            <person name="Huysman M.J."/>
            <person name="Jenkins B.D."/>
            <person name="Jiroutova K."/>
            <person name="Jorgensen R.E."/>
            <person name="Joubert Y."/>
            <person name="Kaplan A."/>
            <person name="Kroger N."/>
            <person name="Kroth P.G."/>
            <person name="La Roche J."/>
            <person name="Lindquist E."/>
            <person name="Lommer M."/>
            <person name="Martin-Jezequel V."/>
            <person name="Lopez P.J."/>
            <person name="Lucas S."/>
            <person name="Mangogna M."/>
            <person name="McGinnis K."/>
            <person name="Medlin L.K."/>
            <person name="Montsant A."/>
            <person name="Oudot-Le Secq M.P."/>
            <person name="Napoli C."/>
            <person name="Obornik M."/>
            <person name="Parker M.S."/>
            <person name="Petit J.L."/>
            <person name="Porcel B.M."/>
            <person name="Poulsen N."/>
            <person name="Robison M."/>
            <person name="Rychlewski L."/>
            <person name="Rynearson T.A."/>
            <person name="Schmutz J."/>
            <person name="Shapiro H."/>
            <person name="Siaut M."/>
            <person name="Stanley M."/>
            <person name="Sussman M.R."/>
            <person name="Taylor A.R."/>
            <person name="Vardi A."/>
            <person name="von Dassow P."/>
            <person name="Vyverman W."/>
            <person name="Willis A."/>
            <person name="Wyrwicz L.S."/>
            <person name="Rokhsar D.S."/>
            <person name="Weissenbach J."/>
            <person name="Armbrust E.V."/>
            <person name="Green B.R."/>
            <person name="Van de Peer Y."/>
            <person name="Grigoriev I.V."/>
        </authorList>
    </citation>
    <scope>NUCLEOTIDE SEQUENCE [LARGE SCALE GENOMIC DNA]</scope>
    <source>
        <strain evidence="3 4">CCMP1335</strain>
    </source>
</reference>
<feature type="region of interest" description="Disordered" evidence="1">
    <location>
        <begin position="844"/>
        <end position="890"/>
    </location>
</feature>
<evidence type="ECO:0000313" key="3">
    <source>
        <dbReference type="EMBL" id="EED86966.1"/>
    </source>
</evidence>
<feature type="region of interest" description="Disordered" evidence="1">
    <location>
        <begin position="523"/>
        <end position="553"/>
    </location>
</feature>
<feature type="region of interest" description="Disordered" evidence="1">
    <location>
        <begin position="166"/>
        <end position="194"/>
    </location>
</feature>
<sequence>MQRPTAALLLLLALAPIAISSSSASSPTSTNNAPSFIKSPLKGHNEPVQKSKRRILKGEIISGDSAVVDSANAAAVVLGAPADNTNVIVTAAAGVNVDNNAAAGPVNNKTNNKTTIPTASPTVSNAPSSSEPTTYPPTVSPVQSESPVDAFVPENTVADAVVDIKTNKPTPKPTAAAAKQTTEKPTNNNKPTSGGGLALLIPENDEVVTVDTGTVNVELPVFRLDLVTTVATTNGSTNGGGRMLRATTAIHNTVPRTLQVFQPAQDTTLLSLTSYHLLSQYQKKMIGDAVSVELEIVDKVENVYDGSSIDSTLVMISYTFSGSTVYSTSSETETAAAVVAPTRAQLESATLDALTSVQGKHSLMRVLESSDDAVLNGISDVDAVIVSGVKSLDASNVESSTTTLGQDSSTTNEEGGGTISPLFPTLITLAFLSTFSLIGFLTYRKYQQYQHNNANNDYIHYQNKKSRNKLGLTVNTSPGSGKKKKSQYYDQFESPESSVMDTEGETPTSMDATNQHFNIASFPSMQDESDSNDERGWSSNSNSYASAPYDEESGSATGGYIMPFQLGMATQFANGIGIDMTSSIDTMNTNDVSRMEDATLDGLYSDKDSYFDGNTTVARSTDRNRQRGDSRDSFDTLNYSVDQSAFGQWDNEVGGGVCQTHIEGIEEAMEALNGGVGEDLDVEQERGDILQACAEKELMTDVTKIILENNVATEEDADVEVSKQEDVTEIIMENVIITESTNDNSQGIEDSPQQSEVSATDELYARITELEKMIHKTEGQFYQHEVDATSTPEPKGDYPKNLLSKHASADAHKSIYEEPVDPASQSKANISAGVFTEETLGMINRNRLKATPPPSEGEFDEGVMEDAKTNSLLGWMEDTDSDEDSLLDKR</sequence>
<feature type="compositionally biased region" description="Basic and acidic residues" evidence="1">
    <location>
        <begin position="620"/>
        <end position="634"/>
    </location>
</feature>
<keyword evidence="2" id="KW-0732">Signal</keyword>
<protein>
    <submittedName>
        <fullName evidence="3">Uncharacterized protein</fullName>
    </submittedName>
</protein>
<feature type="compositionally biased region" description="Low complexity" evidence="1">
    <location>
        <begin position="167"/>
        <end position="192"/>
    </location>
</feature>
<feature type="region of interest" description="Disordered" evidence="1">
    <location>
        <begin position="614"/>
        <end position="636"/>
    </location>
</feature>
<feature type="compositionally biased region" description="Polar residues" evidence="1">
    <location>
        <begin position="494"/>
        <end position="511"/>
    </location>
</feature>
<dbReference type="HOGENOM" id="CLU_324541_0_0_1"/>
<evidence type="ECO:0000256" key="1">
    <source>
        <dbReference type="SAM" id="MobiDB-lite"/>
    </source>
</evidence>
<feature type="compositionally biased region" description="Acidic residues" evidence="1">
    <location>
        <begin position="877"/>
        <end position="890"/>
    </location>
</feature>
<feature type="region of interest" description="Disordered" evidence="1">
    <location>
        <begin position="469"/>
        <end position="511"/>
    </location>
</feature>
<dbReference type="GeneID" id="7445463"/>
<gene>
    <name evidence="3" type="ORF">THAPSDRAFT_25104</name>
</gene>
<dbReference type="RefSeq" id="XP_002296765.1">
    <property type="nucleotide sequence ID" value="XM_002296729.1"/>
</dbReference>
<proteinExistence type="predicted"/>
<keyword evidence="4" id="KW-1185">Reference proteome</keyword>
<dbReference type="KEGG" id="tps:THAPSDRAFT_25104"/>
<feature type="compositionally biased region" description="Polar residues" evidence="1">
    <location>
        <begin position="116"/>
        <end position="126"/>
    </location>
</feature>
<feature type="region of interest" description="Disordered" evidence="1">
    <location>
        <begin position="397"/>
        <end position="417"/>
    </location>
</feature>
<dbReference type="InParanoid" id="B8LCD5"/>
<organism evidence="3 4">
    <name type="scientific">Thalassiosira pseudonana</name>
    <name type="common">Marine diatom</name>
    <name type="synonym">Cyclotella nana</name>
    <dbReference type="NCBI Taxonomy" id="35128"/>
    <lineage>
        <taxon>Eukaryota</taxon>
        <taxon>Sar</taxon>
        <taxon>Stramenopiles</taxon>
        <taxon>Ochrophyta</taxon>
        <taxon>Bacillariophyta</taxon>
        <taxon>Coscinodiscophyceae</taxon>
        <taxon>Thalassiosirophycidae</taxon>
        <taxon>Thalassiosirales</taxon>
        <taxon>Thalassiosiraceae</taxon>
        <taxon>Thalassiosira</taxon>
    </lineage>
</organism>
<feature type="region of interest" description="Disordered" evidence="1">
    <location>
        <begin position="103"/>
        <end position="144"/>
    </location>
</feature>
<feature type="chain" id="PRO_5002874132" evidence="2">
    <location>
        <begin position="21"/>
        <end position="890"/>
    </location>
</feature>
<dbReference type="PaxDb" id="35128-Thaps25104"/>
<dbReference type="EMBL" id="DS999417">
    <property type="protein sequence ID" value="EED86966.1"/>
    <property type="molecule type" value="Genomic_DNA"/>
</dbReference>
<evidence type="ECO:0000256" key="2">
    <source>
        <dbReference type="SAM" id="SignalP"/>
    </source>
</evidence>
<reference evidence="3 4" key="1">
    <citation type="journal article" date="2004" name="Science">
        <title>The genome of the diatom Thalassiosira pseudonana: ecology, evolution, and metabolism.</title>
        <authorList>
            <person name="Armbrust E.V."/>
            <person name="Berges J.A."/>
            <person name="Bowler C."/>
            <person name="Green B.R."/>
            <person name="Martinez D."/>
            <person name="Putnam N.H."/>
            <person name="Zhou S."/>
            <person name="Allen A.E."/>
            <person name="Apt K.E."/>
            <person name="Bechner M."/>
            <person name="Brzezinski M.A."/>
            <person name="Chaal B.K."/>
            <person name="Chiovitti A."/>
            <person name="Davis A.K."/>
            <person name="Demarest M.S."/>
            <person name="Detter J.C."/>
            <person name="Glavina T."/>
            <person name="Goodstein D."/>
            <person name="Hadi M.Z."/>
            <person name="Hellsten U."/>
            <person name="Hildebrand M."/>
            <person name="Jenkins B.D."/>
            <person name="Jurka J."/>
            <person name="Kapitonov V.V."/>
            <person name="Kroger N."/>
            <person name="Lau W.W."/>
            <person name="Lane T.W."/>
            <person name="Larimer F.W."/>
            <person name="Lippmeier J.C."/>
            <person name="Lucas S."/>
            <person name="Medina M."/>
            <person name="Montsant A."/>
            <person name="Obornik M."/>
            <person name="Parker M.S."/>
            <person name="Palenik B."/>
            <person name="Pazour G.J."/>
            <person name="Richardson P.M."/>
            <person name="Rynearson T.A."/>
            <person name="Saito M.A."/>
            <person name="Schwartz D.C."/>
            <person name="Thamatrakoln K."/>
            <person name="Valentin K."/>
            <person name="Vardi A."/>
            <person name="Wilkerson F.P."/>
            <person name="Rokhsar D.S."/>
        </authorList>
    </citation>
    <scope>NUCLEOTIDE SEQUENCE [LARGE SCALE GENOMIC DNA]</scope>
    <source>
        <strain evidence="3 4">CCMP1335</strain>
    </source>
</reference>